<dbReference type="PANTHER" id="PTHR37048">
    <property type="entry name" value="QUESTIONABLE PROTEIN"/>
    <property type="match status" value="1"/>
</dbReference>
<keyword evidence="2" id="KW-1185">Reference proteome</keyword>
<organism evidence="1 2">
    <name type="scientific">Periconia macrospinosa</name>
    <dbReference type="NCBI Taxonomy" id="97972"/>
    <lineage>
        <taxon>Eukaryota</taxon>
        <taxon>Fungi</taxon>
        <taxon>Dikarya</taxon>
        <taxon>Ascomycota</taxon>
        <taxon>Pezizomycotina</taxon>
        <taxon>Dothideomycetes</taxon>
        <taxon>Pleosporomycetidae</taxon>
        <taxon>Pleosporales</taxon>
        <taxon>Massarineae</taxon>
        <taxon>Periconiaceae</taxon>
        <taxon>Periconia</taxon>
    </lineage>
</organism>
<accession>A0A2V1D6Z2</accession>
<dbReference type="EMBL" id="KZ805562">
    <property type="protein sequence ID" value="PVH93886.1"/>
    <property type="molecule type" value="Genomic_DNA"/>
</dbReference>
<dbReference type="OrthoDB" id="3537171at2759"/>
<feature type="non-terminal residue" evidence="1">
    <location>
        <position position="1"/>
    </location>
</feature>
<proteinExistence type="predicted"/>
<name>A0A2V1D6Z2_9PLEO</name>
<dbReference type="AlphaFoldDB" id="A0A2V1D6Z2"/>
<dbReference type="STRING" id="97972.A0A2V1D6Z2"/>
<evidence type="ECO:0000313" key="1">
    <source>
        <dbReference type="EMBL" id="PVH93886.1"/>
    </source>
</evidence>
<sequence length="187" mass="21627">RHATQADLKRVNESDVVQGRLFWLPPKDELHPRAVRRAHGKGAVEEGIYNHPIVVISRPAGESHAVHFQIITSFQGKRLHEIYSKSNEFHASRRSWYLPISPSPDHPDAVSKKTRKRFPTLDLADGALLRWDSYANLRHVYKIDWKYLRPYANPDTPGEDDFHFDRDSMVRLLAKTKVLTNYEPGPQ</sequence>
<feature type="non-terminal residue" evidence="1">
    <location>
        <position position="187"/>
    </location>
</feature>
<dbReference type="PANTHER" id="PTHR37048:SF2">
    <property type="entry name" value="QUESTIONABLE PROTEIN"/>
    <property type="match status" value="1"/>
</dbReference>
<protein>
    <submittedName>
        <fullName evidence="1">Uncharacterized protein</fullName>
    </submittedName>
</protein>
<reference evidence="1 2" key="1">
    <citation type="journal article" date="2018" name="Sci. Rep.">
        <title>Comparative genomics provides insights into the lifestyle and reveals functional heterogeneity of dark septate endophytic fungi.</title>
        <authorList>
            <person name="Knapp D.G."/>
            <person name="Nemeth J.B."/>
            <person name="Barry K."/>
            <person name="Hainaut M."/>
            <person name="Henrissat B."/>
            <person name="Johnson J."/>
            <person name="Kuo A."/>
            <person name="Lim J.H.P."/>
            <person name="Lipzen A."/>
            <person name="Nolan M."/>
            <person name="Ohm R.A."/>
            <person name="Tamas L."/>
            <person name="Grigoriev I.V."/>
            <person name="Spatafora J.W."/>
            <person name="Nagy L.G."/>
            <person name="Kovacs G.M."/>
        </authorList>
    </citation>
    <scope>NUCLEOTIDE SEQUENCE [LARGE SCALE GENOMIC DNA]</scope>
    <source>
        <strain evidence="1 2">DSE2036</strain>
    </source>
</reference>
<gene>
    <name evidence="1" type="ORF">DM02DRAFT_482377</name>
</gene>
<dbReference type="Proteomes" id="UP000244855">
    <property type="component" value="Unassembled WGS sequence"/>
</dbReference>
<evidence type="ECO:0000313" key="2">
    <source>
        <dbReference type="Proteomes" id="UP000244855"/>
    </source>
</evidence>